<evidence type="ECO:0000259" key="12">
    <source>
        <dbReference type="Pfam" id="PF00676"/>
    </source>
</evidence>
<evidence type="ECO:0000256" key="11">
    <source>
        <dbReference type="SAM" id="MobiDB-lite"/>
    </source>
</evidence>
<dbReference type="EC" id="1.2.4.1" evidence="3 10"/>
<evidence type="ECO:0000256" key="9">
    <source>
        <dbReference type="ARBA" id="ARBA00051231"/>
    </source>
</evidence>
<dbReference type="Gene3D" id="3.40.50.970">
    <property type="match status" value="1"/>
</dbReference>
<comment type="catalytic activity">
    <reaction evidence="9 10">
        <text>N(6)-[(R)-lipoyl]-L-lysyl-[protein] + pyruvate + H(+) = N(6)-[(R)-S(8)-acetyldihydrolipoyl]-L-lysyl-[protein] + CO2</text>
        <dbReference type="Rhea" id="RHEA:19189"/>
        <dbReference type="Rhea" id="RHEA-COMP:10474"/>
        <dbReference type="Rhea" id="RHEA-COMP:10478"/>
        <dbReference type="ChEBI" id="CHEBI:15361"/>
        <dbReference type="ChEBI" id="CHEBI:15378"/>
        <dbReference type="ChEBI" id="CHEBI:16526"/>
        <dbReference type="ChEBI" id="CHEBI:83099"/>
        <dbReference type="ChEBI" id="CHEBI:83111"/>
        <dbReference type="EC" id="1.2.4.1"/>
    </reaction>
</comment>
<keyword evidence="14" id="KW-1185">Reference proteome</keyword>
<dbReference type="PANTHER" id="PTHR43380:SF1">
    <property type="entry name" value="2-OXOISOVALERATE DEHYDROGENASE SUBUNIT ALPHA, MITOCHONDRIAL"/>
    <property type="match status" value="1"/>
</dbReference>
<dbReference type="Proteomes" id="UP000251213">
    <property type="component" value="Unassembled WGS sequence"/>
</dbReference>
<dbReference type="GO" id="GO:0004739">
    <property type="term" value="F:pyruvate dehydrogenase (acetyl-transferring) activity"/>
    <property type="evidence" value="ECO:0007669"/>
    <property type="project" value="UniProtKB-UniRule"/>
</dbReference>
<feature type="compositionally biased region" description="Basic and acidic residues" evidence="11">
    <location>
        <begin position="272"/>
        <end position="285"/>
    </location>
</feature>
<comment type="caution">
    <text evidence="13">The sequence shown here is derived from an EMBL/GenBank/DDBJ whole genome shotgun (WGS) entry which is preliminary data.</text>
</comment>
<comment type="cofactor">
    <cofactor evidence="1 10">
        <name>thiamine diphosphate</name>
        <dbReference type="ChEBI" id="CHEBI:58937"/>
    </cofactor>
</comment>
<protein>
    <recommendedName>
        <fullName evidence="4 10">Pyruvate dehydrogenase E1 component subunit alpha</fullName>
        <ecNumber evidence="3 10">1.2.4.1</ecNumber>
    </recommendedName>
</protein>
<dbReference type="EMBL" id="QJKK01000012">
    <property type="protein sequence ID" value="RAL21877.1"/>
    <property type="molecule type" value="Genomic_DNA"/>
</dbReference>
<feature type="region of interest" description="Disordered" evidence="11">
    <location>
        <begin position="265"/>
        <end position="285"/>
    </location>
</feature>
<feature type="domain" description="Dehydrogenase E1 component" evidence="12">
    <location>
        <begin position="46"/>
        <end position="335"/>
    </location>
</feature>
<evidence type="ECO:0000256" key="5">
    <source>
        <dbReference type="ARBA" id="ARBA00023002"/>
    </source>
</evidence>
<keyword evidence="6 10" id="KW-0786">Thiamine pyrophosphate</keyword>
<dbReference type="NCBIfam" id="TIGR03181">
    <property type="entry name" value="PDH_E1_alph_x"/>
    <property type="match status" value="1"/>
</dbReference>
<evidence type="ECO:0000256" key="3">
    <source>
        <dbReference type="ARBA" id="ARBA00012281"/>
    </source>
</evidence>
<dbReference type="SUPFAM" id="SSF52518">
    <property type="entry name" value="Thiamin diphosphate-binding fold (THDP-binding)"/>
    <property type="match status" value="1"/>
</dbReference>
<dbReference type="InterPro" id="IPR001017">
    <property type="entry name" value="DH_E1"/>
</dbReference>
<dbReference type="CDD" id="cd02000">
    <property type="entry name" value="TPP_E1_PDC_ADC_BCADC"/>
    <property type="match status" value="1"/>
</dbReference>
<evidence type="ECO:0000256" key="7">
    <source>
        <dbReference type="ARBA" id="ARBA00023317"/>
    </source>
</evidence>
<gene>
    <name evidence="13" type="primary">pdhA</name>
    <name evidence="13" type="ORF">DL897_15790</name>
</gene>
<proteinExistence type="predicted"/>
<reference evidence="13 14" key="1">
    <citation type="submission" date="2018-06" db="EMBL/GenBank/DDBJ databases">
        <title>Thermoflavimicrobium daqus sp. nov., a thermophilic microbe isolated from Moutai-flavour Daqu.</title>
        <authorList>
            <person name="Wang X."/>
            <person name="Zhou H."/>
        </authorList>
    </citation>
    <scope>NUCLEOTIDE SEQUENCE [LARGE SCALE GENOMIC DNA]</scope>
    <source>
        <strain evidence="13 14">FBKL4.011</strain>
    </source>
</reference>
<evidence type="ECO:0000256" key="8">
    <source>
        <dbReference type="ARBA" id="ARBA00025211"/>
    </source>
</evidence>
<evidence type="ECO:0000313" key="14">
    <source>
        <dbReference type="Proteomes" id="UP000251213"/>
    </source>
</evidence>
<keyword evidence="7 10" id="KW-0670">Pyruvate</keyword>
<dbReference type="AlphaFoldDB" id="A0A364K1I1"/>
<evidence type="ECO:0000256" key="4">
    <source>
        <dbReference type="ARBA" id="ARBA00014159"/>
    </source>
</evidence>
<dbReference type="InterPro" id="IPR017596">
    <property type="entry name" value="PdhA/BkdA"/>
</dbReference>
<reference evidence="13 14" key="2">
    <citation type="submission" date="2018-06" db="EMBL/GenBank/DDBJ databases">
        <authorList>
            <person name="Zhirakovskaya E."/>
        </authorList>
    </citation>
    <scope>NUCLEOTIDE SEQUENCE [LARGE SCALE GENOMIC DNA]</scope>
    <source>
        <strain evidence="13 14">FBKL4.011</strain>
    </source>
</reference>
<sequence>MIGVNHVALNMEKEFKMLQILDTEGKLVKGQKAPNLSDDELKDIYRWMLRLRVYDALSIKLNRQGRLGFYAPLGGQEACQIGSMAALRKTDWLFPSYRDLGASLYHGWSIKDTYLWSRGQINGMKIPDDVNLFPPQIIIASQCIHAAGAGWKFNLKNEDHVAITFFGDGATSQGDFHEGLNFAAVYNAPVIFFNQNNGYAISVPLHKQTKSETIAQKALAYGMKGIRIDGNDILAVYKAVSEAAERARNGEGPTLIEAVTYRLGPHSMSGDDPTRYRPKSEEEEWKEGKDPVTRFRLYLESKNLWTEEWENEIEKEMKDEISVAIKEVQKAPIGEVEEIMEYVYEEMPVELKKQHAEVLSWKGAK</sequence>
<evidence type="ECO:0000313" key="13">
    <source>
        <dbReference type="EMBL" id="RAL21877.1"/>
    </source>
</evidence>
<dbReference type="InterPro" id="IPR050771">
    <property type="entry name" value="Alpha-ketoacid_DH_E1_comp"/>
</dbReference>
<dbReference type="Pfam" id="PF00676">
    <property type="entry name" value="E1_dh"/>
    <property type="match status" value="1"/>
</dbReference>
<evidence type="ECO:0000256" key="1">
    <source>
        <dbReference type="ARBA" id="ARBA00001964"/>
    </source>
</evidence>
<name>A0A364K1I1_9BACL</name>
<comment type="function">
    <text evidence="8 10">The pyruvate dehydrogenase complex catalyzes the overall conversion of pyruvate to acetyl-CoA and CO(2). It contains multiple copies of three enzymatic components: pyruvate dehydrogenase (E1), dihydrolipoamide acetyltransferase (E2) and lipoamide dehydrogenase (E3).</text>
</comment>
<accession>A0A364K1I1</accession>
<dbReference type="OrthoDB" id="9766715at2"/>
<evidence type="ECO:0000256" key="10">
    <source>
        <dbReference type="RuleBase" id="RU366007"/>
    </source>
</evidence>
<evidence type="ECO:0000256" key="6">
    <source>
        <dbReference type="ARBA" id="ARBA00023052"/>
    </source>
</evidence>
<dbReference type="RefSeq" id="WP_113660089.1">
    <property type="nucleotide sequence ID" value="NZ_KZ845674.1"/>
</dbReference>
<keyword evidence="5 10" id="KW-0560">Oxidoreductase</keyword>
<dbReference type="GO" id="GO:0009083">
    <property type="term" value="P:branched-chain amino acid catabolic process"/>
    <property type="evidence" value="ECO:0007669"/>
    <property type="project" value="TreeGrafter"/>
</dbReference>
<dbReference type="PANTHER" id="PTHR43380">
    <property type="entry name" value="2-OXOISOVALERATE DEHYDROGENASE SUBUNIT ALPHA, MITOCHONDRIAL"/>
    <property type="match status" value="1"/>
</dbReference>
<dbReference type="InterPro" id="IPR029061">
    <property type="entry name" value="THDP-binding"/>
</dbReference>
<comment type="subunit">
    <text evidence="2 10">Heterodimer of an alpha and a beta chain.</text>
</comment>
<organism evidence="13 14">
    <name type="scientific">Thermoflavimicrobium daqui</name>
    <dbReference type="NCBI Taxonomy" id="2137476"/>
    <lineage>
        <taxon>Bacteria</taxon>
        <taxon>Bacillati</taxon>
        <taxon>Bacillota</taxon>
        <taxon>Bacilli</taxon>
        <taxon>Bacillales</taxon>
        <taxon>Thermoactinomycetaceae</taxon>
        <taxon>Thermoflavimicrobium</taxon>
    </lineage>
</organism>
<evidence type="ECO:0000256" key="2">
    <source>
        <dbReference type="ARBA" id="ARBA00011870"/>
    </source>
</evidence>